<comment type="similarity">
    <text evidence="2">Belongs to the nucleobase:cation symporter-2 (NCS2) (TC 2.A.40) family. Azg-like subfamily.</text>
</comment>
<feature type="transmembrane region" description="Helical" evidence="7">
    <location>
        <begin position="257"/>
        <end position="282"/>
    </location>
</feature>
<dbReference type="STRING" id="1231623.Tasa_019_048"/>
<evidence type="ECO:0000256" key="4">
    <source>
        <dbReference type="ARBA" id="ARBA00022692"/>
    </source>
</evidence>
<keyword evidence="5 7" id="KW-1133">Transmembrane helix</keyword>
<keyword evidence="9" id="KW-1185">Reference proteome</keyword>
<feature type="transmembrane region" description="Helical" evidence="7">
    <location>
        <begin position="60"/>
        <end position="80"/>
    </location>
</feature>
<reference evidence="8 9" key="1">
    <citation type="submission" date="2012-10" db="EMBL/GenBank/DDBJ databases">
        <title>Genome sequencing of Tanticharoenia sakaeratensis NBRC 103193.</title>
        <authorList>
            <person name="Azuma Y."/>
            <person name="Hadano H."/>
            <person name="Hirakawa H."/>
            <person name="Matsushita K."/>
        </authorList>
    </citation>
    <scope>NUCLEOTIDE SEQUENCE [LARGE SCALE GENOMIC DNA]</scope>
    <source>
        <strain evidence="8 9">NBRC 103193</strain>
    </source>
</reference>
<comment type="caution">
    <text evidence="8">The sequence shown here is derived from an EMBL/GenBank/DDBJ whole genome shotgun (WGS) entry which is preliminary data.</text>
</comment>
<evidence type="ECO:0000256" key="6">
    <source>
        <dbReference type="ARBA" id="ARBA00023136"/>
    </source>
</evidence>
<comment type="subcellular location">
    <subcellularLocation>
        <location evidence="1">Endomembrane system</location>
        <topology evidence="1">Multi-pass membrane protein</topology>
    </subcellularLocation>
</comment>
<feature type="transmembrane region" description="Helical" evidence="7">
    <location>
        <begin position="205"/>
        <end position="223"/>
    </location>
</feature>
<protein>
    <submittedName>
        <fullName evidence="8">Xanthine/uracil/thiamine/ascorbate permease family protein</fullName>
    </submittedName>
</protein>
<dbReference type="GO" id="GO:0005345">
    <property type="term" value="F:purine nucleobase transmembrane transporter activity"/>
    <property type="evidence" value="ECO:0007669"/>
    <property type="project" value="TreeGrafter"/>
</dbReference>
<gene>
    <name evidence="8" type="ORF">Tasa_019_048</name>
</gene>
<dbReference type="Pfam" id="PF00860">
    <property type="entry name" value="Xan_ur_permease"/>
    <property type="match status" value="1"/>
</dbReference>
<feature type="transmembrane region" description="Helical" evidence="7">
    <location>
        <begin position="395"/>
        <end position="419"/>
    </location>
</feature>
<feature type="transmembrane region" description="Helical" evidence="7">
    <location>
        <begin position="431"/>
        <end position="448"/>
    </location>
</feature>
<feature type="transmembrane region" description="Helical" evidence="7">
    <location>
        <begin position="178"/>
        <end position="198"/>
    </location>
</feature>
<dbReference type="EMBL" id="BALE01000019">
    <property type="protein sequence ID" value="GAN54363.1"/>
    <property type="molecule type" value="Genomic_DNA"/>
</dbReference>
<feature type="transmembrane region" description="Helical" evidence="7">
    <location>
        <begin position="31"/>
        <end position="48"/>
    </location>
</feature>
<feature type="transmembrane region" description="Helical" evidence="7">
    <location>
        <begin position="100"/>
        <end position="124"/>
    </location>
</feature>
<keyword evidence="3" id="KW-0813">Transport</keyword>
<accession>A0A0D6MM53</accession>
<evidence type="ECO:0000256" key="1">
    <source>
        <dbReference type="ARBA" id="ARBA00004127"/>
    </source>
</evidence>
<dbReference type="GO" id="GO:0005886">
    <property type="term" value="C:plasma membrane"/>
    <property type="evidence" value="ECO:0007669"/>
    <property type="project" value="TreeGrafter"/>
</dbReference>
<keyword evidence="6 7" id="KW-0472">Membrane</keyword>
<evidence type="ECO:0000256" key="7">
    <source>
        <dbReference type="SAM" id="Phobius"/>
    </source>
</evidence>
<dbReference type="RefSeq" id="WP_148505913.1">
    <property type="nucleotide sequence ID" value="NZ_BALE01000019.1"/>
</dbReference>
<evidence type="ECO:0000256" key="3">
    <source>
        <dbReference type="ARBA" id="ARBA00022448"/>
    </source>
</evidence>
<dbReference type="OrthoDB" id="9808458at2"/>
<feature type="transmembrane region" description="Helical" evidence="7">
    <location>
        <begin position="302"/>
        <end position="324"/>
    </location>
</feature>
<feature type="transmembrane region" description="Helical" evidence="7">
    <location>
        <begin position="364"/>
        <end position="383"/>
    </location>
</feature>
<feature type="transmembrane region" description="Helical" evidence="7">
    <location>
        <begin position="336"/>
        <end position="357"/>
    </location>
</feature>
<evidence type="ECO:0000313" key="8">
    <source>
        <dbReference type="EMBL" id="GAN54363.1"/>
    </source>
</evidence>
<sequence length="454" mass="47848">MARLPGLPSALGFLVSDMPQARETSLSREIVAGLTTFGAMGYIVIVNPQILSATGADRHVLIVITALAAMFGTIVMAIFSRLPVALAPAMGSNIVFSQVVVVRMGLSYGTALVMVLLGGVLFTLLSVSNLRSAVVRGFPESIRVGLQCGIGLFIAYLGLVGGGLVRHAPSGAPAFGDLTMPATLLTFAGLLITPVLMLMRVRGALLLSIVAITLCGLVVPGPHGGMLTVLPSRPVQWPSLPRQFVFGFDFRQFADHFFLALPVALYFFLGDFFSATATLIGVTRRAGLMTPDGQFPNARRAYLADGIASLIGACIGSPTVAAYVESATGVESGGRTGLTALVVAALFGLSVFFWPLIAAIPAQATCPALVMVGILMMDGIRHIDHSRFENPVSAVLILLLTVTTGNLMVGLCTGCFAYTLMMVGLREWRRLTPVLLLIDAMLVLYLYLSATSIA</sequence>
<dbReference type="Proteomes" id="UP000032679">
    <property type="component" value="Unassembled WGS sequence"/>
</dbReference>
<dbReference type="InterPro" id="IPR006043">
    <property type="entry name" value="NCS2"/>
</dbReference>
<dbReference type="InterPro" id="IPR045018">
    <property type="entry name" value="Azg-like"/>
</dbReference>
<evidence type="ECO:0000256" key="5">
    <source>
        <dbReference type="ARBA" id="ARBA00022989"/>
    </source>
</evidence>
<evidence type="ECO:0000313" key="9">
    <source>
        <dbReference type="Proteomes" id="UP000032679"/>
    </source>
</evidence>
<dbReference type="AlphaFoldDB" id="A0A0D6MM53"/>
<keyword evidence="4 7" id="KW-0812">Transmembrane</keyword>
<dbReference type="PANTHER" id="PTHR43337">
    <property type="entry name" value="XANTHINE/URACIL PERMEASE C887.17-RELATED"/>
    <property type="match status" value="1"/>
</dbReference>
<evidence type="ECO:0000256" key="2">
    <source>
        <dbReference type="ARBA" id="ARBA00005697"/>
    </source>
</evidence>
<name>A0A0D6MM53_9PROT</name>
<organism evidence="8 9">
    <name type="scientific">Tanticharoenia sakaeratensis NBRC 103193</name>
    <dbReference type="NCBI Taxonomy" id="1231623"/>
    <lineage>
        <taxon>Bacteria</taxon>
        <taxon>Pseudomonadati</taxon>
        <taxon>Pseudomonadota</taxon>
        <taxon>Alphaproteobacteria</taxon>
        <taxon>Acetobacterales</taxon>
        <taxon>Acetobacteraceae</taxon>
        <taxon>Tanticharoenia</taxon>
    </lineage>
</organism>
<dbReference type="PANTHER" id="PTHR43337:SF1">
    <property type="entry name" value="XANTHINE_URACIL PERMEASE C887.17-RELATED"/>
    <property type="match status" value="1"/>
</dbReference>
<dbReference type="GO" id="GO:0012505">
    <property type="term" value="C:endomembrane system"/>
    <property type="evidence" value="ECO:0007669"/>
    <property type="project" value="UniProtKB-SubCell"/>
</dbReference>
<proteinExistence type="inferred from homology"/>
<feature type="transmembrane region" description="Helical" evidence="7">
    <location>
        <begin position="144"/>
        <end position="166"/>
    </location>
</feature>